<evidence type="ECO:0000259" key="5">
    <source>
        <dbReference type="Pfam" id="PF15780"/>
    </source>
</evidence>
<dbReference type="EMBL" id="FODV01000012">
    <property type="protein sequence ID" value="SEP05502.1"/>
    <property type="molecule type" value="Genomic_DNA"/>
</dbReference>
<dbReference type="Proteomes" id="UP000199126">
    <property type="component" value="Unassembled WGS sequence"/>
</dbReference>
<keyword evidence="2" id="KW-0963">Cytoplasm</keyword>
<protein>
    <submittedName>
        <fullName evidence="6">PGF-pre-PGF domain-containing protein</fullName>
    </submittedName>
</protein>
<dbReference type="Pfam" id="PF15780">
    <property type="entry name" value="ASH"/>
    <property type="match status" value="1"/>
</dbReference>
<feature type="region of interest" description="Disordered" evidence="3">
    <location>
        <begin position="63"/>
        <end position="88"/>
    </location>
</feature>
<keyword evidence="4" id="KW-1133">Transmembrane helix</keyword>
<evidence type="ECO:0000256" key="4">
    <source>
        <dbReference type="SAM" id="Phobius"/>
    </source>
</evidence>
<dbReference type="GO" id="GO:0005737">
    <property type="term" value="C:cytoplasm"/>
    <property type="evidence" value="ECO:0007669"/>
    <property type="project" value="UniProtKB-SubCell"/>
</dbReference>
<evidence type="ECO:0000256" key="3">
    <source>
        <dbReference type="SAM" id="MobiDB-lite"/>
    </source>
</evidence>
<comment type="subcellular location">
    <subcellularLocation>
        <location evidence="1">Cytoplasm</location>
    </subcellularLocation>
</comment>
<dbReference type="NCBIfam" id="TIGR04213">
    <property type="entry name" value="PGF_pre_PGF"/>
    <property type="match status" value="1"/>
</dbReference>
<proteinExistence type="predicted"/>
<dbReference type="InterPro" id="IPR026453">
    <property type="entry name" value="PGF_pre_PGF"/>
</dbReference>
<sequence length="495" mass="52858">MVTMNTRSERWTTSLSVCLVVLTVTAIPGSVAAEATLGSTPPGTEAAAQSDGRAPAVEMAVAERAQRREPAGSTVGDRQERSLQEETSPAIAVRPDVVQFPNETDEQFAETVTVTNEGDAPLAVESALLVDATDDEFAYDGPSSFTIDPNESRTLTVSFTPSTARSQFASLRLLSNDSNAPQVDVWLTNTQTVADISPSMVLEDRTIVNATVQDATVNASQTVNLSWPLTRDDAVAVDALSLVPRRSGDFDLSVAKSSDRLAESPAFDLTDGTESSAFVRINHTIDNENVSDVDVAFRVRKELLAGNETGPEDVALYRYQNGSWVELPTQFVGEGGTHYFFRASSPGLSDFVTGIKQAKFRIDEAVVSVTTVRTGEGVDTVVRVTNVGSADGTYDVELILQGAVVDRRELSIAPGGTRQAIFERSFDAPGSYDLYVNDRFVANVAVVRSETTGRDGPEGASDLDETVTAAPGFGVVALVTSLLVLTVGLTFGRRR</sequence>
<dbReference type="InterPro" id="IPR013783">
    <property type="entry name" value="Ig-like_fold"/>
</dbReference>
<keyword evidence="4" id="KW-0472">Membrane</keyword>
<keyword evidence="4" id="KW-0812">Transmembrane</keyword>
<reference evidence="7" key="1">
    <citation type="submission" date="2016-10" db="EMBL/GenBank/DDBJ databases">
        <authorList>
            <person name="Varghese N."/>
            <person name="Submissions S."/>
        </authorList>
    </citation>
    <scope>NUCLEOTIDE SEQUENCE [LARGE SCALE GENOMIC DNA]</scope>
    <source>
        <strain evidence="7">CGMCC 1.10121</strain>
    </source>
</reference>
<evidence type="ECO:0000256" key="1">
    <source>
        <dbReference type="ARBA" id="ARBA00004496"/>
    </source>
</evidence>
<evidence type="ECO:0000313" key="7">
    <source>
        <dbReference type="Proteomes" id="UP000199126"/>
    </source>
</evidence>
<evidence type="ECO:0000256" key="2">
    <source>
        <dbReference type="ARBA" id="ARBA00022490"/>
    </source>
</evidence>
<feature type="transmembrane region" description="Helical" evidence="4">
    <location>
        <begin position="472"/>
        <end position="492"/>
    </location>
</feature>
<dbReference type="InterPro" id="IPR031549">
    <property type="entry name" value="ASH"/>
</dbReference>
<organism evidence="6 7">
    <name type="scientific">Halogranum amylolyticum</name>
    <dbReference type="NCBI Taxonomy" id="660520"/>
    <lineage>
        <taxon>Archaea</taxon>
        <taxon>Methanobacteriati</taxon>
        <taxon>Methanobacteriota</taxon>
        <taxon>Stenosarchaea group</taxon>
        <taxon>Halobacteria</taxon>
        <taxon>Halobacteriales</taxon>
        <taxon>Haloferacaceae</taxon>
    </lineage>
</organism>
<feature type="domain" description="Abnormal spindle-like microcephaly-associated protein ASH" evidence="5">
    <location>
        <begin position="110"/>
        <end position="183"/>
    </location>
</feature>
<evidence type="ECO:0000313" key="6">
    <source>
        <dbReference type="EMBL" id="SEP05502.1"/>
    </source>
</evidence>
<gene>
    <name evidence="6" type="ORF">SAMN04487948_11241</name>
</gene>
<dbReference type="Gene3D" id="2.60.40.10">
    <property type="entry name" value="Immunoglobulins"/>
    <property type="match status" value="2"/>
</dbReference>
<keyword evidence="7" id="KW-1185">Reference proteome</keyword>
<dbReference type="AlphaFoldDB" id="A0A1H8UQM9"/>
<accession>A0A1H8UQM9</accession>
<name>A0A1H8UQM9_9EURY</name>